<evidence type="ECO:0000313" key="2">
    <source>
        <dbReference type="EMBL" id="GFQ73195.1"/>
    </source>
</evidence>
<name>A0A8X6F7I4_TRICU</name>
<evidence type="ECO:0000256" key="1">
    <source>
        <dbReference type="SAM" id="MobiDB-lite"/>
    </source>
</evidence>
<sequence>SRDNSNLKDSRTTLLDNSNLKDSRDNSNLKDCMGRPKRNQKVFWRHTYANVMRDSNVN</sequence>
<reference evidence="2" key="1">
    <citation type="submission" date="2020-07" db="EMBL/GenBank/DDBJ databases">
        <title>Multicomponent nature underlies the extraordinary mechanical properties of spider dragline silk.</title>
        <authorList>
            <person name="Kono N."/>
            <person name="Nakamura H."/>
            <person name="Mori M."/>
            <person name="Yoshida Y."/>
            <person name="Ohtoshi R."/>
            <person name="Malay A.D."/>
            <person name="Moran D.A.P."/>
            <person name="Tomita M."/>
            <person name="Numata K."/>
            <person name="Arakawa K."/>
        </authorList>
    </citation>
    <scope>NUCLEOTIDE SEQUENCE</scope>
</reference>
<gene>
    <name evidence="2" type="ORF">TNCT_256761</name>
</gene>
<dbReference type="AlphaFoldDB" id="A0A8X6F7I4"/>
<feature type="non-terminal residue" evidence="2">
    <location>
        <position position="1"/>
    </location>
</feature>
<organism evidence="2 3">
    <name type="scientific">Trichonephila clavata</name>
    <name type="common">Joro spider</name>
    <name type="synonym">Nephila clavata</name>
    <dbReference type="NCBI Taxonomy" id="2740835"/>
    <lineage>
        <taxon>Eukaryota</taxon>
        <taxon>Metazoa</taxon>
        <taxon>Ecdysozoa</taxon>
        <taxon>Arthropoda</taxon>
        <taxon>Chelicerata</taxon>
        <taxon>Arachnida</taxon>
        <taxon>Araneae</taxon>
        <taxon>Araneomorphae</taxon>
        <taxon>Entelegynae</taxon>
        <taxon>Araneoidea</taxon>
        <taxon>Nephilidae</taxon>
        <taxon>Trichonephila</taxon>
    </lineage>
</organism>
<protein>
    <submittedName>
        <fullName evidence="2">Uncharacterized protein</fullName>
    </submittedName>
</protein>
<comment type="caution">
    <text evidence="2">The sequence shown here is derived from an EMBL/GenBank/DDBJ whole genome shotgun (WGS) entry which is preliminary data.</text>
</comment>
<accession>A0A8X6F7I4</accession>
<evidence type="ECO:0000313" key="3">
    <source>
        <dbReference type="Proteomes" id="UP000887116"/>
    </source>
</evidence>
<dbReference type="EMBL" id="BMAO01021272">
    <property type="protein sequence ID" value="GFQ73195.1"/>
    <property type="molecule type" value="Genomic_DNA"/>
</dbReference>
<proteinExistence type="predicted"/>
<keyword evidence="3" id="KW-1185">Reference proteome</keyword>
<feature type="region of interest" description="Disordered" evidence="1">
    <location>
        <begin position="1"/>
        <end position="34"/>
    </location>
</feature>
<dbReference type="Proteomes" id="UP000887116">
    <property type="component" value="Unassembled WGS sequence"/>
</dbReference>
<feature type="compositionally biased region" description="Basic and acidic residues" evidence="1">
    <location>
        <begin position="1"/>
        <end position="11"/>
    </location>
</feature>
<feature type="compositionally biased region" description="Basic and acidic residues" evidence="1">
    <location>
        <begin position="19"/>
        <end position="34"/>
    </location>
</feature>